<protein>
    <recommendedName>
        <fullName evidence="3">HicB family protein</fullName>
    </recommendedName>
</protein>
<organism evidence="1 2">
    <name type="scientific">Sphingopyxis flava</name>
    <dbReference type="NCBI Taxonomy" id="1507287"/>
    <lineage>
        <taxon>Bacteria</taxon>
        <taxon>Pseudomonadati</taxon>
        <taxon>Pseudomonadota</taxon>
        <taxon>Alphaproteobacteria</taxon>
        <taxon>Sphingomonadales</taxon>
        <taxon>Sphingomonadaceae</taxon>
        <taxon>Sphingopyxis</taxon>
    </lineage>
</organism>
<evidence type="ECO:0000313" key="2">
    <source>
        <dbReference type="Proteomes" id="UP000190044"/>
    </source>
</evidence>
<reference evidence="2" key="1">
    <citation type="submission" date="2017-02" db="EMBL/GenBank/DDBJ databases">
        <authorList>
            <person name="Varghese N."/>
            <person name="Submissions S."/>
        </authorList>
    </citation>
    <scope>NUCLEOTIDE SEQUENCE [LARGE SCALE GENOMIC DNA]</scope>
    <source>
        <strain evidence="2">R11H</strain>
    </source>
</reference>
<proteinExistence type="predicted"/>
<evidence type="ECO:0000313" key="1">
    <source>
        <dbReference type="EMBL" id="SKB62302.1"/>
    </source>
</evidence>
<evidence type="ECO:0008006" key="3">
    <source>
        <dbReference type="Google" id="ProtNLM"/>
    </source>
</evidence>
<name>A0A1T5CS50_9SPHN</name>
<dbReference type="AlphaFoldDB" id="A0A1T5CS50"/>
<dbReference type="Proteomes" id="UP000190044">
    <property type="component" value="Unassembled WGS sequence"/>
</dbReference>
<dbReference type="RefSeq" id="WP_079638673.1">
    <property type="nucleotide sequence ID" value="NZ_FUYP01000011.1"/>
</dbReference>
<gene>
    <name evidence="1" type="ORF">SAMN06295937_101168</name>
</gene>
<keyword evidence="2" id="KW-1185">Reference proteome</keyword>
<accession>A0A1T5CS50</accession>
<dbReference type="EMBL" id="FUYP01000011">
    <property type="protein sequence ID" value="SKB62302.1"/>
    <property type="molecule type" value="Genomic_DNA"/>
</dbReference>
<sequence>MNPEKRSFTVRVPIDLYLRLGQIAQSEGTDVNATVNRLILLGLGERESLMSLLQRLVNTEIERAAA</sequence>